<dbReference type="InterPro" id="IPR010264">
    <property type="entry name" value="Self-incomp_S1"/>
</dbReference>
<evidence type="ECO:0000256" key="5">
    <source>
        <dbReference type="ARBA" id="ARBA00022729"/>
    </source>
</evidence>
<proteinExistence type="inferred from homology"/>
<reference evidence="7 8" key="1">
    <citation type="journal article" date="2023" name="G3 (Bethesda)">
        <title>A haplotype-resolved chromosome-scale genome for Quercus rubra L. provides insights into the genetics of adaptive traits for red oak species.</title>
        <authorList>
            <person name="Kapoor B."/>
            <person name="Jenkins J."/>
            <person name="Schmutz J."/>
            <person name="Zhebentyayeva T."/>
            <person name="Kuelheim C."/>
            <person name="Coggeshall M."/>
            <person name="Heim C."/>
            <person name="Lasky J.R."/>
            <person name="Leites L."/>
            <person name="Islam-Faridi N."/>
            <person name="Romero-Severson J."/>
            <person name="DeLeo V.L."/>
            <person name="Lucas S.M."/>
            <person name="Lazic D."/>
            <person name="Gailing O."/>
            <person name="Carlson J."/>
            <person name="Staton M."/>
        </authorList>
    </citation>
    <scope>NUCLEOTIDE SEQUENCE [LARGE SCALE GENOMIC DNA]</scope>
    <source>
        <strain evidence="7">Pseudo-F2</strain>
    </source>
</reference>
<dbReference type="PROSITE" id="PS51257">
    <property type="entry name" value="PROKAR_LIPOPROTEIN"/>
    <property type="match status" value="1"/>
</dbReference>
<dbReference type="EMBL" id="JAXUIC010000003">
    <property type="protein sequence ID" value="KAK4596419.1"/>
    <property type="molecule type" value="Genomic_DNA"/>
</dbReference>
<feature type="signal peptide" evidence="6">
    <location>
        <begin position="1"/>
        <end position="21"/>
    </location>
</feature>
<evidence type="ECO:0000256" key="3">
    <source>
        <dbReference type="ARBA" id="ARBA00022471"/>
    </source>
</evidence>
<dbReference type="Proteomes" id="UP001324115">
    <property type="component" value="Unassembled WGS sequence"/>
</dbReference>
<evidence type="ECO:0000313" key="8">
    <source>
        <dbReference type="Proteomes" id="UP001324115"/>
    </source>
</evidence>
<comment type="caution">
    <text evidence="7">The sequence shown here is derived from an EMBL/GenBank/DDBJ whole genome shotgun (WGS) entry which is preliminary data.</text>
</comment>
<evidence type="ECO:0000256" key="4">
    <source>
        <dbReference type="ARBA" id="ARBA00022525"/>
    </source>
</evidence>
<dbReference type="PANTHER" id="PTHR31232:SF149">
    <property type="entry name" value="S-PROTEIN HOMOLOG"/>
    <property type="match status" value="1"/>
</dbReference>
<name>A0AAN7FS99_QUERU</name>
<dbReference type="GO" id="GO:0060320">
    <property type="term" value="P:rejection of self pollen"/>
    <property type="evidence" value="ECO:0007669"/>
    <property type="project" value="UniProtKB-KW"/>
</dbReference>
<evidence type="ECO:0000256" key="6">
    <source>
        <dbReference type="RuleBase" id="RU367044"/>
    </source>
</evidence>
<dbReference type="PANTHER" id="PTHR31232">
    <property type="match status" value="1"/>
</dbReference>
<gene>
    <name evidence="7" type="ORF">RGQ29_014451</name>
</gene>
<comment type="similarity">
    <text evidence="2 6">Belongs to the plant self-incompatibility (S1) protein family.</text>
</comment>
<evidence type="ECO:0000256" key="1">
    <source>
        <dbReference type="ARBA" id="ARBA00004613"/>
    </source>
</evidence>
<organism evidence="7 8">
    <name type="scientific">Quercus rubra</name>
    <name type="common">Northern red oak</name>
    <name type="synonym">Quercus borealis</name>
    <dbReference type="NCBI Taxonomy" id="3512"/>
    <lineage>
        <taxon>Eukaryota</taxon>
        <taxon>Viridiplantae</taxon>
        <taxon>Streptophyta</taxon>
        <taxon>Embryophyta</taxon>
        <taxon>Tracheophyta</taxon>
        <taxon>Spermatophyta</taxon>
        <taxon>Magnoliopsida</taxon>
        <taxon>eudicotyledons</taxon>
        <taxon>Gunneridae</taxon>
        <taxon>Pentapetalae</taxon>
        <taxon>rosids</taxon>
        <taxon>fabids</taxon>
        <taxon>Fagales</taxon>
        <taxon>Fagaceae</taxon>
        <taxon>Quercus</taxon>
    </lineage>
</organism>
<feature type="chain" id="PRO_5042666706" description="S-protein homolog" evidence="6">
    <location>
        <begin position="22"/>
        <end position="133"/>
    </location>
</feature>
<dbReference type="Pfam" id="PF05938">
    <property type="entry name" value="Self-incomp_S1"/>
    <property type="match status" value="1"/>
</dbReference>
<accession>A0AAN7FS99</accession>
<sequence>MSPFIRLASLLLLLLITACEADFFLPRVYMKVSNDLENGLDLTIHCKSKDDDLGVHALPKGGTFEFNFKPNFYATTQFYRSMDWNGASPQFHIYVYRRDLDRCKSICWWSVKEGGPCLYNLDSGNYDICSPWN</sequence>
<evidence type="ECO:0000256" key="2">
    <source>
        <dbReference type="ARBA" id="ARBA00005581"/>
    </source>
</evidence>
<dbReference type="GO" id="GO:0005576">
    <property type="term" value="C:extracellular region"/>
    <property type="evidence" value="ECO:0007669"/>
    <property type="project" value="UniProtKB-SubCell"/>
</dbReference>
<keyword evidence="4 6" id="KW-0964">Secreted</keyword>
<keyword evidence="5 6" id="KW-0732">Signal</keyword>
<keyword evidence="8" id="KW-1185">Reference proteome</keyword>
<evidence type="ECO:0000313" key="7">
    <source>
        <dbReference type="EMBL" id="KAK4596419.1"/>
    </source>
</evidence>
<dbReference type="AlphaFoldDB" id="A0AAN7FS99"/>
<protein>
    <recommendedName>
        <fullName evidence="6">S-protein homolog</fullName>
    </recommendedName>
</protein>
<comment type="subcellular location">
    <subcellularLocation>
        <location evidence="1 6">Secreted</location>
    </subcellularLocation>
</comment>
<keyword evidence="3 6" id="KW-0713">Self-incompatibility</keyword>